<sequence>MSNPSQSNNLLYFKAPLMWTFSDPVHGNYHFDVNARITEYPHLKTIILQLNEGLYGLHCKGFALKSLGQYRRAIDMFLLYLNTENTVDDIADCDYEFLLSYLKWFQLRPLQDGERKGKRRKSIGIARLLPRLLVSIAELQPDSVHIDVLLGHLPSLPGIPSSPREPYSKREFRQILKACKSIVDLDKKGEWQGADSVVLASAAVLMSIYTLANKSDILRLQVDSMYPHPHDPERRVCFAFYKPRAKHRTIIKDFSNIDERELEMFAESRLFHMSAKGLFEYLKERSDKYRDRVSDDIRDSIWLYAICSQGKEERLTSLKSGYLDSSRNKNKNAAVPLDVIANLYDLRDDQDQELRIRLSRLRPTCVQILRRYGSVASISRILGHKLNFGMRYSPTTERHYLNASPEQKARISLLLSRLHDYSVTGVVETWIQYEQQNVLTEAQKTELNLLQSDSRFKTHVASCNNPKNKEQSLSSGPHCLDFMQCLLCPHMVILETDLWRLFSFQRALRHDFESGRIPSVSWMKRYGIYLKILEEDIPHAFRHRPLVVKKANERAEQTPYPLWNLNDQSYLAQMLSMVE</sequence>
<dbReference type="GO" id="GO:0003677">
    <property type="term" value="F:DNA binding"/>
    <property type="evidence" value="ECO:0007669"/>
    <property type="project" value="InterPro"/>
</dbReference>
<evidence type="ECO:0000313" key="2">
    <source>
        <dbReference type="Proteomes" id="UP000198854"/>
    </source>
</evidence>
<evidence type="ECO:0008006" key="3">
    <source>
        <dbReference type="Google" id="ProtNLM"/>
    </source>
</evidence>
<reference evidence="1 2" key="1">
    <citation type="submission" date="2016-10" db="EMBL/GenBank/DDBJ databases">
        <authorList>
            <person name="de Groot N.N."/>
        </authorList>
    </citation>
    <scope>NUCLEOTIDE SEQUENCE [LARGE SCALE GENOMIC DNA]</scope>
    <source>
        <strain evidence="1 2">CGMCC 1.10228</strain>
    </source>
</reference>
<accession>A0A1G8H2Z1</accession>
<dbReference type="Gene3D" id="1.10.443.10">
    <property type="entry name" value="Intergrase catalytic core"/>
    <property type="match status" value="1"/>
</dbReference>
<name>A0A1G8H2Z1_9VIBR</name>
<keyword evidence="2" id="KW-1185">Reference proteome</keyword>
<dbReference type="GO" id="GO:0015074">
    <property type="term" value="P:DNA integration"/>
    <property type="evidence" value="ECO:0007669"/>
    <property type="project" value="InterPro"/>
</dbReference>
<dbReference type="GO" id="GO:0006310">
    <property type="term" value="P:DNA recombination"/>
    <property type="evidence" value="ECO:0007669"/>
    <property type="project" value="InterPro"/>
</dbReference>
<dbReference type="InterPro" id="IPR013762">
    <property type="entry name" value="Integrase-like_cat_sf"/>
</dbReference>
<evidence type="ECO:0000313" key="1">
    <source>
        <dbReference type="EMBL" id="SDI00870.1"/>
    </source>
</evidence>
<organism evidence="1 2">
    <name type="scientific">Vibrio xiamenensis</name>
    <dbReference type="NCBI Taxonomy" id="861298"/>
    <lineage>
        <taxon>Bacteria</taxon>
        <taxon>Pseudomonadati</taxon>
        <taxon>Pseudomonadota</taxon>
        <taxon>Gammaproteobacteria</taxon>
        <taxon>Vibrionales</taxon>
        <taxon>Vibrionaceae</taxon>
        <taxon>Vibrio</taxon>
    </lineage>
</organism>
<gene>
    <name evidence="1" type="ORF">SAMN04488136_14416</name>
</gene>
<dbReference type="EMBL" id="FNDD01000044">
    <property type="protein sequence ID" value="SDI00870.1"/>
    <property type="molecule type" value="Genomic_DNA"/>
</dbReference>
<dbReference type="AlphaFoldDB" id="A0A1G8H2Z1"/>
<dbReference type="OrthoDB" id="5824039at2"/>
<proteinExistence type="predicted"/>
<protein>
    <recommendedName>
        <fullName evidence="3">Phage integrase family protein</fullName>
    </recommendedName>
</protein>
<dbReference type="STRING" id="861298.SAMN04488136_14416"/>
<dbReference type="Proteomes" id="UP000198854">
    <property type="component" value="Unassembled WGS sequence"/>
</dbReference>